<comment type="caution">
    <text evidence="2">The sequence shown here is derived from an EMBL/GenBank/DDBJ whole genome shotgun (WGS) entry which is preliminary data.</text>
</comment>
<organism evidence="2 3">
    <name type="scientific">Zhengella mangrovi</name>
    <dbReference type="NCBI Taxonomy" id="1982044"/>
    <lineage>
        <taxon>Bacteria</taxon>
        <taxon>Pseudomonadati</taxon>
        <taxon>Pseudomonadota</taxon>
        <taxon>Alphaproteobacteria</taxon>
        <taxon>Hyphomicrobiales</taxon>
        <taxon>Notoacmeibacteraceae</taxon>
        <taxon>Zhengella</taxon>
    </lineage>
</organism>
<evidence type="ECO:0000313" key="2">
    <source>
        <dbReference type="EMBL" id="PHP64775.1"/>
    </source>
</evidence>
<dbReference type="EMBL" id="PDVP01000023">
    <property type="protein sequence ID" value="PHP64775.1"/>
    <property type="molecule type" value="Genomic_DNA"/>
</dbReference>
<protein>
    <submittedName>
        <fullName evidence="2">Uncharacterized protein</fullName>
    </submittedName>
</protein>
<keyword evidence="3" id="KW-1185">Reference proteome</keyword>
<accession>A0A2G1QGY2</accession>
<evidence type="ECO:0000313" key="3">
    <source>
        <dbReference type="Proteomes" id="UP000221168"/>
    </source>
</evidence>
<proteinExistence type="predicted"/>
<feature type="chain" id="PRO_5013834246" evidence="1">
    <location>
        <begin position="20"/>
        <end position="433"/>
    </location>
</feature>
<reference evidence="2 3" key="1">
    <citation type="submission" date="2017-10" db="EMBL/GenBank/DDBJ databases">
        <title>Sedimentibacterium mangrovi gen. nov., sp. nov., a novel member of family Phyllobacteriacea isolated from mangrove sediment.</title>
        <authorList>
            <person name="Liao H."/>
            <person name="Tian Y."/>
        </authorList>
    </citation>
    <scope>NUCLEOTIDE SEQUENCE [LARGE SCALE GENOMIC DNA]</scope>
    <source>
        <strain evidence="2 3">X9-2-2</strain>
    </source>
</reference>
<name>A0A2G1QGY2_9HYPH</name>
<dbReference type="OrthoDB" id="9783818at2"/>
<sequence length="433" mass="44448">MKPVIIAMALIATTCAAHAQSWSVESDGTVTIPPSVAGEAVSGASMVCQGGAFFLTLQDVPVGGGETNVPIAMLIDGKIFATTASTAGKITVPEAAVDVLKSGKRVTFSLPVDGKTLETTFALKGSSKAIKALTENCAPAAEPKEVLEAADAEPEKATDSEFALEALAEYPAGSQASISFKVPEKANNYWVGFIGVGASDVDYYSNGYAYTAAGNPASITVPAKPGTYEVKLADDTDKVKLVARTVTVTEPVPASIDAPDTATGGQSIQVAYSGPDGTRNSIAVAPVGASGNAVYYGQSEYTSVNPVSVRVPAMAGNYEVRYVLSIGGYNVIARRPISISEAPAVTLTAAEATAGQDFEIGLGADAPRLSGDYIYIAKPGASADNYEGGYVSIPSTGNVMIKAPDEPGEWQIRYVLPNNGGRTVVGSAPLSVK</sequence>
<dbReference type="Proteomes" id="UP000221168">
    <property type="component" value="Unassembled WGS sequence"/>
</dbReference>
<dbReference type="AlphaFoldDB" id="A0A2G1QGY2"/>
<feature type="signal peptide" evidence="1">
    <location>
        <begin position="1"/>
        <end position="19"/>
    </location>
</feature>
<keyword evidence="1" id="KW-0732">Signal</keyword>
<evidence type="ECO:0000256" key="1">
    <source>
        <dbReference type="SAM" id="SignalP"/>
    </source>
</evidence>
<gene>
    <name evidence="2" type="ORF">CSC94_22505</name>
</gene>
<dbReference type="RefSeq" id="WP_099308632.1">
    <property type="nucleotide sequence ID" value="NZ_PDVP01000023.1"/>
</dbReference>